<dbReference type="SUPFAM" id="SSF57667">
    <property type="entry name" value="beta-beta-alpha zinc fingers"/>
    <property type="match status" value="4"/>
</dbReference>
<feature type="domain" description="C2H2-type" evidence="16">
    <location>
        <begin position="463"/>
        <end position="490"/>
    </location>
</feature>
<evidence type="ECO:0000256" key="9">
    <source>
        <dbReference type="ARBA" id="ARBA00022843"/>
    </source>
</evidence>
<keyword evidence="5" id="KW-0479">Metal-binding</keyword>
<sequence length="627" mass="69710">MHRIQDSERDVAFSSRIWPNPCLYAPFWNAETCHWLQKYSSNCVSYYCISQELVVSQVCVSLTALSDKGGKETSPLGQSEGNRPDPVKKGDGIGQHTPISCQPRLPHRPVPVLVYQEVLGGEEEAGWQRRARPGEIAKEKKSTAAGWMVTLSPFLKRSRSGVSGRDEGAAPGLLIYTITSLLLRTSSCTATPCNSLQLLFSCVPDIPRLKMEISAAASVSDEDSPLAESEILQIKEEELDSEDDVNSTEGSAFQCTASPEDEEEILQIKIKEEEADSADYLSTMGSLAVIDGESGLNNEQSCDGDISSSRLRIWGSLSSFDPVATAKESSPGRDIDSESETRYKDCSAGSGFICSKCGAVFSTNRDHLTHPCICTGSAYTAIKPFICTEFETKHPTYQQPYPREKPFTCAECGKSFSRKSNLQSHQIIHTGMKPFTCPECGKHFSNKSNLHNHKKIHMPDKPFTCTECGKTFPESSSLRKHQIIHTGKDVYKCTECGCSFYRRSNLHSHQRIHTGEKPFTCAQCGESFSHKTSLKTHEMIHTGEKPFSCTECGKCFSQKYKLLRHHMTHTGEKPYTCSECGKCFPHKDTLMRHQVIHTGVKPFTCTDCGKSFSRLSHLQKHLKVHIK</sequence>
<dbReference type="FunFam" id="3.30.160.60:FF:000690">
    <property type="entry name" value="Zinc finger protein 354C"/>
    <property type="match status" value="1"/>
</dbReference>
<dbReference type="EMBL" id="CM004476">
    <property type="protein sequence ID" value="OCT75234.1"/>
    <property type="molecule type" value="Genomic_DNA"/>
</dbReference>
<dbReference type="InterPro" id="IPR036236">
    <property type="entry name" value="Znf_C2H2_sf"/>
</dbReference>
<dbReference type="FunFam" id="3.30.160.60:FF:000135">
    <property type="entry name" value="Zinc finger protein 358"/>
    <property type="match status" value="1"/>
</dbReference>
<dbReference type="Gene3D" id="3.30.160.60">
    <property type="entry name" value="Classic Zinc Finger"/>
    <property type="match status" value="8"/>
</dbReference>
<keyword evidence="4" id="KW-1017">Isopeptide bond</keyword>
<keyword evidence="9" id="KW-0832">Ubl conjugation</keyword>
<feature type="domain" description="C2H2-type" evidence="16">
    <location>
        <begin position="435"/>
        <end position="462"/>
    </location>
</feature>
<feature type="domain" description="C2H2-type" evidence="16">
    <location>
        <begin position="603"/>
        <end position="627"/>
    </location>
</feature>
<dbReference type="Pfam" id="PF00096">
    <property type="entry name" value="zf-C2H2"/>
    <property type="match status" value="8"/>
</dbReference>
<dbReference type="PANTHER" id="PTHR23234">
    <property type="entry name" value="ZNF44 PROTEIN"/>
    <property type="match status" value="1"/>
</dbReference>
<dbReference type="PROSITE" id="PS50157">
    <property type="entry name" value="ZINC_FINGER_C2H2_2"/>
    <property type="match status" value="8"/>
</dbReference>
<evidence type="ECO:0000256" key="5">
    <source>
        <dbReference type="ARBA" id="ARBA00022723"/>
    </source>
</evidence>
<dbReference type="InterPro" id="IPR013087">
    <property type="entry name" value="Znf_C2H2_type"/>
</dbReference>
<feature type="domain" description="C2H2-type" evidence="16">
    <location>
        <begin position="575"/>
        <end position="602"/>
    </location>
</feature>
<keyword evidence="6" id="KW-0677">Repeat</keyword>
<keyword evidence="11" id="KW-0238">DNA-binding</keyword>
<evidence type="ECO:0000256" key="13">
    <source>
        <dbReference type="ARBA" id="ARBA00023242"/>
    </source>
</evidence>
<dbReference type="Proteomes" id="UP000694892">
    <property type="component" value="Chromosome 6L"/>
</dbReference>
<evidence type="ECO:0000256" key="6">
    <source>
        <dbReference type="ARBA" id="ARBA00022737"/>
    </source>
</evidence>
<evidence type="ECO:0000256" key="3">
    <source>
        <dbReference type="ARBA" id="ARBA00006991"/>
    </source>
</evidence>
<keyword evidence="10" id="KW-0805">Transcription regulation</keyword>
<dbReference type="PROSITE" id="PS00028">
    <property type="entry name" value="ZINC_FINGER_C2H2_1"/>
    <property type="match status" value="8"/>
</dbReference>
<comment type="subcellular location">
    <subcellularLocation>
        <location evidence="2">Nucleus</location>
    </subcellularLocation>
</comment>
<feature type="region of interest" description="Disordered" evidence="15">
    <location>
        <begin position="68"/>
        <end position="100"/>
    </location>
</feature>
<keyword evidence="8" id="KW-0862">Zinc</keyword>
<dbReference type="FunFam" id="3.30.160.60:FF:000624">
    <property type="entry name" value="zinc finger protein 697"/>
    <property type="match status" value="1"/>
</dbReference>
<evidence type="ECO:0000256" key="4">
    <source>
        <dbReference type="ARBA" id="ARBA00022499"/>
    </source>
</evidence>
<evidence type="ECO:0000256" key="8">
    <source>
        <dbReference type="ARBA" id="ARBA00022833"/>
    </source>
</evidence>
<dbReference type="GO" id="GO:0008270">
    <property type="term" value="F:zinc ion binding"/>
    <property type="evidence" value="ECO:0007669"/>
    <property type="project" value="UniProtKB-KW"/>
</dbReference>
<keyword evidence="13" id="KW-0539">Nucleus</keyword>
<dbReference type="GO" id="GO:0005634">
    <property type="term" value="C:nucleus"/>
    <property type="evidence" value="ECO:0007669"/>
    <property type="project" value="UniProtKB-SubCell"/>
</dbReference>
<feature type="compositionally biased region" description="Polar residues" evidence="15">
    <location>
        <begin position="247"/>
        <end position="257"/>
    </location>
</feature>
<feature type="domain" description="C2H2-type" evidence="16">
    <location>
        <begin position="547"/>
        <end position="574"/>
    </location>
</feature>
<gene>
    <name evidence="17" type="ORF">XELAEV_18030412mg</name>
</gene>
<comment type="function">
    <text evidence="1">May be involved in transcriptional regulation.</text>
</comment>
<evidence type="ECO:0000256" key="7">
    <source>
        <dbReference type="ARBA" id="ARBA00022771"/>
    </source>
</evidence>
<reference evidence="18" key="1">
    <citation type="journal article" date="2016" name="Nature">
        <title>Genome evolution in the allotetraploid frog Xenopus laevis.</title>
        <authorList>
            <person name="Session A.M."/>
            <person name="Uno Y."/>
            <person name="Kwon T."/>
            <person name="Chapman J.A."/>
            <person name="Toyoda A."/>
            <person name="Takahashi S."/>
            <person name="Fukui A."/>
            <person name="Hikosaka A."/>
            <person name="Suzuki A."/>
            <person name="Kondo M."/>
            <person name="van Heeringen S.J."/>
            <person name="Quigley I."/>
            <person name="Heinz S."/>
            <person name="Ogino H."/>
            <person name="Ochi H."/>
            <person name="Hellsten U."/>
            <person name="Lyons J.B."/>
            <person name="Simakov O."/>
            <person name="Putnam N."/>
            <person name="Stites J."/>
            <person name="Kuroki Y."/>
            <person name="Tanaka T."/>
            <person name="Michiue T."/>
            <person name="Watanabe M."/>
            <person name="Bogdanovic O."/>
            <person name="Lister R."/>
            <person name="Georgiou G."/>
            <person name="Paranjpe S.S."/>
            <person name="van Kruijsbergen I."/>
            <person name="Shu S."/>
            <person name="Carlson J."/>
            <person name="Kinoshita T."/>
            <person name="Ohta Y."/>
            <person name="Mawaribuchi S."/>
            <person name="Jenkins J."/>
            <person name="Grimwood J."/>
            <person name="Schmutz J."/>
            <person name="Mitros T."/>
            <person name="Mozaffari S.V."/>
            <person name="Suzuki Y."/>
            <person name="Haramoto Y."/>
            <person name="Yamamoto T.S."/>
            <person name="Takagi C."/>
            <person name="Heald R."/>
            <person name="Miller K."/>
            <person name="Haudenschild C."/>
            <person name="Kitzman J."/>
            <person name="Nakayama T."/>
            <person name="Izutsu Y."/>
            <person name="Robert J."/>
            <person name="Fortriede J."/>
            <person name="Burns K."/>
            <person name="Lotay V."/>
            <person name="Karimi K."/>
            <person name="Yasuoka Y."/>
            <person name="Dichmann D.S."/>
            <person name="Flajnik M.F."/>
            <person name="Houston D.W."/>
            <person name="Shendure J."/>
            <person name="DuPasquier L."/>
            <person name="Vize P.D."/>
            <person name="Zorn A.M."/>
            <person name="Ito M."/>
            <person name="Marcotte E.M."/>
            <person name="Wallingford J.B."/>
            <person name="Ito Y."/>
            <person name="Asashima M."/>
            <person name="Ueno N."/>
            <person name="Matsuda Y."/>
            <person name="Veenstra G.J."/>
            <person name="Fujiyama A."/>
            <person name="Harland R.M."/>
            <person name="Taira M."/>
            <person name="Rokhsar D.S."/>
        </authorList>
    </citation>
    <scope>NUCLEOTIDE SEQUENCE [LARGE SCALE GENOMIC DNA]</scope>
    <source>
        <strain evidence="18">J</strain>
    </source>
</reference>
<evidence type="ECO:0000256" key="1">
    <source>
        <dbReference type="ARBA" id="ARBA00003767"/>
    </source>
</evidence>
<evidence type="ECO:0000256" key="12">
    <source>
        <dbReference type="ARBA" id="ARBA00023163"/>
    </source>
</evidence>
<evidence type="ECO:0000256" key="14">
    <source>
        <dbReference type="PROSITE-ProRule" id="PRU00042"/>
    </source>
</evidence>
<protein>
    <recommendedName>
        <fullName evidence="16">C2H2-type domain-containing protein</fullName>
    </recommendedName>
</protein>
<dbReference type="FunFam" id="3.30.160.60:FF:000247">
    <property type="entry name" value="Zinc finger protein 236"/>
    <property type="match status" value="1"/>
</dbReference>
<organism evidence="17 18">
    <name type="scientific">Xenopus laevis</name>
    <name type="common">African clawed frog</name>
    <dbReference type="NCBI Taxonomy" id="8355"/>
    <lineage>
        <taxon>Eukaryota</taxon>
        <taxon>Metazoa</taxon>
        <taxon>Chordata</taxon>
        <taxon>Craniata</taxon>
        <taxon>Vertebrata</taxon>
        <taxon>Euteleostomi</taxon>
        <taxon>Amphibia</taxon>
        <taxon>Batrachia</taxon>
        <taxon>Anura</taxon>
        <taxon>Pipoidea</taxon>
        <taxon>Pipidae</taxon>
        <taxon>Xenopodinae</taxon>
        <taxon>Xenopus</taxon>
        <taxon>Xenopus</taxon>
    </lineage>
</organism>
<evidence type="ECO:0000256" key="2">
    <source>
        <dbReference type="ARBA" id="ARBA00004123"/>
    </source>
</evidence>
<dbReference type="SMART" id="SM00355">
    <property type="entry name" value="ZnF_C2H2"/>
    <property type="match status" value="8"/>
</dbReference>
<name>A0A974CKR2_XENLA</name>
<comment type="similarity">
    <text evidence="3">Belongs to the krueppel C2H2-type zinc-finger protein family.</text>
</comment>
<dbReference type="PANTHER" id="PTHR23234:SF8">
    <property type="entry name" value="C2H2-TYPE DOMAIN-CONTAINING PROTEIN"/>
    <property type="match status" value="1"/>
</dbReference>
<keyword evidence="12" id="KW-0804">Transcription</keyword>
<accession>A0A974CKR2</accession>
<dbReference type="GO" id="GO:0003677">
    <property type="term" value="F:DNA binding"/>
    <property type="evidence" value="ECO:0007669"/>
    <property type="project" value="UniProtKB-KW"/>
</dbReference>
<evidence type="ECO:0000256" key="11">
    <source>
        <dbReference type="ARBA" id="ARBA00023125"/>
    </source>
</evidence>
<feature type="domain" description="C2H2-type" evidence="16">
    <location>
        <begin position="491"/>
        <end position="518"/>
    </location>
</feature>
<evidence type="ECO:0000259" key="16">
    <source>
        <dbReference type="PROSITE" id="PS50157"/>
    </source>
</evidence>
<evidence type="ECO:0000313" key="18">
    <source>
        <dbReference type="Proteomes" id="UP000694892"/>
    </source>
</evidence>
<feature type="region of interest" description="Disordered" evidence="15">
    <location>
        <begin position="238"/>
        <end position="258"/>
    </location>
</feature>
<evidence type="ECO:0000256" key="10">
    <source>
        <dbReference type="ARBA" id="ARBA00023015"/>
    </source>
</evidence>
<dbReference type="FunFam" id="3.30.160.60:FF:000936">
    <property type="entry name" value="Zinc finger protein 577"/>
    <property type="match status" value="1"/>
</dbReference>
<evidence type="ECO:0000313" key="17">
    <source>
        <dbReference type="EMBL" id="OCT75234.1"/>
    </source>
</evidence>
<dbReference type="AlphaFoldDB" id="A0A974CKR2"/>
<dbReference type="InterPro" id="IPR050758">
    <property type="entry name" value="Znf_C2H2-type"/>
</dbReference>
<dbReference type="FunFam" id="3.30.160.60:FF:001344">
    <property type="entry name" value="Zinc finger protein 16 like"/>
    <property type="match status" value="1"/>
</dbReference>
<feature type="domain" description="C2H2-type" evidence="16">
    <location>
        <begin position="519"/>
        <end position="546"/>
    </location>
</feature>
<keyword evidence="7 14" id="KW-0863">Zinc-finger</keyword>
<proteinExistence type="inferred from homology"/>
<dbReference type="FunFam" id="3.30.160.60:FF:001297">
    <property type="entry name" value="Zinc finger and SCAN domain-containing protein 2"/>
    <property type="match status" value="2"/>
</dbReference>
<evidence type="ECO:0000256" key="15">
    <source>
        <dbReference type="SAM" id="MobiDB-lite"/>
    </source>
</evidence>
<feature type="compositionally biased region" description="Basic and acidic residues" evidence="15">
    <location>
        <begin position="82"/>
        <end position="91"/>
    </location>
</feature>
<feature type="domain" description="C2H2-type" evidence="16">
    <location>
        <begin position="407"/>
        <end position="434"/>
    </location>
</feature>